<keyword evidence="3" id="KW-1185">Reference proteome</keyword>
<dbReference type="PANTHER" id="PTHR26312:SF132">
    <property type="entry name" value="OS01G0855200 PROTEIN"/>
    <property type="match status" value="1"/>
</dbReference>
<evidence type="ECO:0000313" key="5">
    <source>
        <dbReference type="RefSeq" id="XP_048140006.1"/>
    </source>
</evidence>
<organism evidence="3 4">
    <name type="scientific">Rhodamnia argentea</name>
    <dbReference type="NCBI Taxonomy" id="178133"/>
    <lineage>
        <taxon>Eukaryota</taxon>
        <taxon>Viridiplantae</taxon>
        <taxon>Streptophyta</taxon>
        <taxon>Embryophyta</taxon>
        <taxon>Tracheophyta</taxon>
        <taxon>Spermatophyta</taxon>
        <taxon>Magnoliopsida</taxon>
        <taxon>eudicotyledons</taxon>
        <taxon>Gunneridae</taxon>
        <taxon>Pentapetalae</taxon>
        <taxon>rosids</taxon>
        <taxon>malvids</taxon>
        <taxon>Myrtales</taxon>
        <taxon>Myrtaceae</taxon>
        <taxon>Myrtoideae</taxon>
        <taxon>Myrteae</taxon>
        <taxon>Australasian group</taxon>
        <taxon>Rhodamnia</taxon>
    </lineage>
</organism>
<dbReference type="SUPFAM" id="SSF48452">
    <property type="entry name" value="TPR-like"/>
    <property type="match status" value="1"/>
</dbReference>
<dbReference type="RefSeq" id="XP_048140006.1">
    <property type="nucleotide sequence ID" value="XM_048284049.1"/>
</dbReference>
<evidence type="ECO:0000313" key="3">
    <source>
        <dbReference type="Proteomes" id="UP000827889"/>
    </source>
</evidence>
<feature type="region of interest" description="Disordered" evidence="2">
    <location>
        <begin position="128"/>
        <end position="147"/>
    </location>
</feature>
<dbReference type="PROSITE" id="PS50005">
    <property type="entry name" value="TPR"/>
    <property type="match status" value="1"/>
</dbReference>
<dbReference type="RefSeq" id="XP_030524355.1">
    <property type="nucleotide sequence ID" value="XM_030668495.1"/>
</dbReference>
<sequence>MGVKVPTACFQWSQPIVPQSPSWSQTLASSISSPSSRRRVRSNVGPLLCRYEQSVERCALFGAPSKKKIHRFRSSDYSKPRARTVKRACSAGLDDAFSDEEFSKKIQELALRFQLSDDVNGGVDSTPADAGAVAEPASDCGEDEVSSRMNSSVNFDSERMQLPLSNIEHKEHPWQDERIERDSSDYEGDDAIIPANVERRANSVDLPLSLRMIKRKMQWKEGFREAGESVYCSVKKAFSSMVFIIRELHCFAMQMREVLFYEDLQGILARVQREMHASFVWLFQQIFSHTPTLMVYVMILLANFTVYSMGSNAAIAAAPPVGIYAAATETASAVEVRDDSQQKFDSSTVKTFSISSSSGKTTSIGGNNGGGGKVRPIASGMDGEGQFHRSDNYGQMLPDGASQLSSFGTTREAEPVPGQSLREEEMRLWNSVVEEASQMQASSRDEALDHETMQKFVSPVTAKPEPDDDYAEYFRTELTYQTSLYQDPSNAVLLVNYAQFLYLVAHDYDRAEEYFKKAVAAEPADAEAYRKYASFLWRARNDLWAAEEMYLEAISVDPSNSFYAADYAHFLWNTGGEDTCFPLSSPEDQAHIDCGSDPHEA</sequence>
<proteinExistence type="predicted"/>
<evidence type="ECO:0000256" key="2">
    <source>
        <dbReference type="SAM" id="MobiDB-lite"/>
    </source>
</evidence>
<dbReference type="Proteomes" id="UP000827889">
    <property type="component" value="Chromosome 8"/>
</dbReference>
<gene>
    <name evidence="4 5" type="primary">LOC115736674</name>
</gene>
<dbReference type="OrthoDB" id="1924189at2759"/>
<accession>A0A8B8NPB4</accession>
<evidence type="ECO:0000256" key="1">
    <source>
        <dbReference type="PROSITE-ProRule" id="PRU00339"/>
    </source>
</evidence>
<dbReference type="InterPro" id="IPR011990">
    <property type="entry name" value="TPR-like_helical_dom_sf"/>
</dbReference>
<protein>
    <submittedName>
        <fullName evidence="4 5">Uncharacterized protein LOC115736674</fullName>
    </submittedName>
</protein>
<name>A0A8B8NPB4_9MYRT</name>
<dbReference type="PANTHER" id="PTHR26312">
    <property type="entry name" value="TETRATRICOPEPTIDE REPEAT PROTEIN 5"/>
    <property type="match status" value="1"/>
</dbReference>
<dbReference type="Gene3D" id="1.25.40.10">
    <property type="entry name" value="Tetratricopeptide repeat domain"/>
    <property type="match status" value="1"/>
</dbReference>
<keyword evidence="1" id="KW-0802">TPR repeat</keyword>
<evidence type="ECO:0000313" key="4">
    <source>
        <dbReference type="RefSeq" id="XP_030524355.1"/>
    </source>
</evidence>
<dbReference type="InterPro" id="IPR019734">
    <property type="entry name" value="TPR_rpt"/>
</dbReference>
<feature type="repeat" description="TPR" evidence="1">
    <location>
        <begin position="492"/>
        <end position="525"/>
    </location>
</feature>
<dbReference type="AlphaFoldDB" id="A0A8B8NPB4"/>
<dbReference type="GeneID" id="115736674"/>
<reference evidence="4" key="1">
    <citation type="submission" date="2025-04" db="UniProtKB">
        <authorList>
            <consortium name="RefSeq"/>
        </authorList>
    </citation>
    <scope>IDENTIFICATION</scope>
    <source>
        <tissue evidence="5">Leaf</tissue>
    </source>
</reference>
<dbReference type="KEGG" id="rarg:115736674"/>